<sequence length="45" mass="5233">MTKLIGLQYKFQYKQGLENKAADALSRIGHFFELQSISVCQPIWM</sequence>
<dbReference type="AlphaFoldDB" id="A0A0A9GSM5"/>
<reference evidence="1" key="1">
    <citation type="submission" date="2014-09" db="EMBL/GenBank/DDBJ databases">
        <authorList>
            <person name="Magalhaes I.L.F."/>
            <person name="Oliveira U."/>
            <person name="Santos F.R."/>
            <person name="Vidigal T.H.D.A."/>
            <person name="Brescovit A.D."/>
            <person name="Santos A.J."/>
        </authorList>
    </citation>
    <scope>NUCLEOTIDE SEQUENCE</scope>
    <source>
        <tissue evidence="1">Shoot tissue taken approximately 20 cm above the soil surface</tissue>
    </source>
</reference>
<evidence type="ECO:0000313" key="1">
    <source>
        <dbReference type="EMBL" id="JAE26489.1"/>
    </source>
</evidence>
<name>A0A0A9GSM5_ARUDO</name>
<accession>A0A0A9GSM5</accession>
<reference evidence="1" key="2">
    <citation type="journal article" date="2015" name="Data Brief">
        <title>Shoot transcriptome of the giant reed, Arundo donax.</title>
        <authorList>
            <person name="Barrero R.A."/>
            <person name="Guerrero F.D."/>
            <person name="Moolhuijzen P."/>
            <person name="Goolsby J.A."/>
            <person name="Tidwell J."/>
            <person name="Bellgard S.E."/>
            <person name="Bellgard M.I."/>
        </authorList>
    </citation>
    <scope>NUCLEOTIDE SEQUENCE</scope>
    <source>
        <tissue evidence="1">Shoot tissue taken approximately 20 cm above the soil surface</tissue>
    </source>
</reference>
<dbReference type="EMBL" id="GBRH01171407">
    <property type="protein sequence ID" value="JAE26489.1"/>
    <property type="molecule type" value="Transcribed_RNA"/>
</dbReference>
<protein>
    <submittedName>
        <fullName evidence="1">Uncharacterized protein</fullName>
    </submittedName>
</protein>
<organism evidence="1">
    <name type="scientific">Arundo donax</name>
    <name type="common">Giant reed</name>
    <name type="synonym">Donax arundinaceus</name>
    <dbReference type="NCBI Taxonomy" id="35708"/>
    <lineage>
        <taxon>Eukaryota</taxon>
        <taxon>Viridiplantae</taxon>
        <taxon>Streptophyta</taxon>
        <taxon>Embryophyta</taxon>
        <taxon>Tracheophyta</taxon>
        <taxon>Spermatophyta</taxon>
        <taxon>Magnoliopsida</taxon>
        <taxon>Liliopsida</taxon>
        <taxon>Poales</taxon>
        <taxon>Poaceae</taxon>
        <taxon>PACMAD clade</taxon>
        <taxon>Arundinoideae</taxon>
        <taxon>Arundineae</taxon>
        <taxon>Arundo</taxon>
    </lineage>
</organism>
<proteinExistence type="predicted"/>